<proteinExistence type="predicted"/>
<feature type="compositionally biased region" description="Polar residues" evidence="1">
    <location>
        <begin position="70"/>
        <end position="80"/>
    </location>
</feature>
<feature type="compositionally biased region" description="Low complexity" evidence="1">
    <location>
        <begin position="38"/>
        <end position="54"/>
    </location>
</feature>
<feature type="region of interest" description="Disordered" evidence="1">
    <location>
        <begin position="23"/>
        <end position="82"/>
    </location>
</feature>
<accession>A0A964UXW2</accession>
<organism evidence="2 3">
    <name type="scientific">Streptomyces boluensis</name>
    <dbReference type="NCBI Taxonomy" id="1775135"/>
    <lineage>
        <taxon>Bacteria</taxon>
        <taxon>Bacillati</taxon>
        <taxon>Actinomycetota</taxon>
        <taxon>Actinomycetes</taxon>
        <taxon>Kitasatosporales</taxon>
        <taxon>Streptomycetaceae</taxon>
        <taxon>Streptomyces</taxon>
    </lineage>
</organism>
<comment type="caution">
    <text evidence="2">The sequence shown here is derived from an EMBL/GenBank/DDBJ whole genome shotgun (WGS) entry which is preliminary data.</text>
</comment>
<gene>
    <name evidence="2" type="ORF">GUY60_33450</name>
</gene>
<dbReference type="Proteomes" id="UP000598297">
    <property type="component" value="Unassembled WGS sequence"/>
</dbReference>
<protein>
    <submittedName>
        <fullName evidence="2">Uncharacterized protein</fullName>
    </submittedName>
</protein>
<dbReference type="RefSeq" id="WP_161704758.1">
    <property type="nucleotide sequence ID" value="NZ_JAAAHS010000450.1"/>
</dbReference>
<evidence type="ECO:0000313" key="3">
    <source>
        <dbReference type="Proteomes" id="UP000598297"/>
    </source>
</evidence>
<evidence type="ECO:0000313" key="2">
    <source>
        <dbReference type="EMBL" id="NBE56255.1"/>
    </source>
</evidence>
<name>A0A964UXW2_9ACTN</name>
<dbReference type="AlphaFoldDB" id="A0A964UXW2"/>
<evidence type="ECO:0000256" key="1">
    <source>
        <dbReference type="SAM" id="MobiDB-lite"/>
    </source>
</evidence>
<reference evidence="2" key="1">
    <citation type="submission" date="2020-01" db="EMBL/GenBank/DDBJ databases">
        <title>Whole-genome analyses of novel actinobacteria.</title>
        <authorList>
            <person name="Sahin N."/>
        </authorList>
    </citation>
    <scope>NUCLEOTIDE SEQUENCE</scope>
    <source>
        <strain evidence="2">YC537</strain>
    </source>
</reference>
<dbReference type="EMBL" id="JAAAHS010000450">
    <property type="protein sequence ID" value="NBE56255.1"/>
    <property type="molecule type" value="Genomic_DNA"/>
</dbReference>
<keyword evidence="3" id="KW-1185">Reference proteome</keyword>
<sequence>MKMRHVRAVAVAAVVVVALTGARRGGSGGGCDDHDRSSSSSSSSGGSYTSGGSSDYDDDYEQSTGGYGDSTPSAGPTTAGESDIQITDCVINGLSSTEAKITWKYTITNGDSTGSADYTGTLVFKDSAGAMLGSALFTDEDVAVGTPFEGTVEDSVYDSDVAGLQGRCEVSTVSKIPSY</sequence>